<protein>
    <submittedName>
        <fullName evidence="3">Molybdenum cofactor biosysynthesis protein</fullName>
    </submittedName>
</protein>
<dbReference type="InterPro" id="IPR011037">
    <property type="entry name" value="Pyrv_Knase-like_insert_dom_sf"/>
</dbReference>
<dbReference type="Proteomes" id="UP001183202">
    <property type="component" value="Unassembled WGS sequence"/>
</dbReference>
<dbReference type="RefSeq" id="WP_311560193.1">
    <property type="nucleotide sequence ID" value="NZ_JAVREJ010000040.1"/>
</dbReference>
<dbReference type="InterPro" id="IPR005302">
    <property type="entry name" value="MoCF_Sase_C"/>
</dbReference>
<evidence type="ECO:0000259" key="2">
    <source>
        <dbReference type="PROSITE" id="PS51340"/>
    </source>
</evidence>
<proteinExistence type="predicted"/>
<dbReference type="PROSITE" id="PS51340">
    <property type="entry name" value="MOSC"/>
    <property type="match status" value="1"/>
</dbReference>
<feature type="region of interest" description="Disordered" evidence="1">
    <location>
        <begin position="176"/>
        <end position="197"/>
    </location>
</feature>
<evidence type="ECO:0000313" key="3">
    <source>
        <dbReference type="EMBL" id="MDT0353683.1"/>
    </source>
</evidence>
<sequence length="197" mass="20895">MIVEVQIVALLASPVHAYEGRPADGPRGDPTVDARERIEILAGHGIVGDRYAGHAAHRNAAVTVFAAEALEAVATELEWPSVPDALLTRRNIVLRGFAVDALAAVRGGTGAVFSLDSGDGPVRFRAHRPANPCRWMDVVLGPGAFRALRGRSGVRCAALDDGLLRRGPAVLRVLEPPPRPRCRPEPPRVGTFGSANV</sequence>
<gene>
    <name evidence="3" type="ORF">RM445_29755</name>
</gene>
<comment type="caution">
    <text evidence="3">The sequence shown here is derived from an EMBL/GenBank/DDBJ whole genome shotgun (WGS) entry which is preliminary data.</text>
</comment>
<feature type="domain" description="MOSC" evidence="2">
    <location>
        <begin position="33"/>
        <end position="173"/>
    </location>
</feature>
<evidence type="ECO:0000313" key="4">
    <source>
        <dbReference type="Proteomes" id="UP001183202"/>
    </source>
</evidence>
<name>A0ABU2NJT1_9PSEU</name>
<evidence type="ECO:0000256" key="1">
    <source>
        <dbReference type="SAM" id="MobiDB-lite"/>
    </source>
</evidence>
<dbReference type="SUPFAM" id="SSF50800">
    <property type="entry name" value="PK beta-barrel domain-like"/>
    <property type="match status" value="1"/>
</dbReference>
<accession>A0ABU2NJT1</accession>
<keyword evidence="4" id="KW-1185">Reference proteome</keyword>
<dbReference type="EMBL" id="JAVREJ010000040">
    <property type="protein sequence ID" value="MDT0353683.1"/>
    <property type="molecule type" value="Genomic_DNA"/>
</dbReference>
<dbReference type="Gene3D" id="2.40.33.20">
    <property type="entry name" value="PK beta-barrel domain-like"/>
    <property type="match status" value="1"/>
</dbReference>
<reference evidence="4" key="1">
    <citation type="submission" date="2023-07" db="EMBL/GenBank/DDBJ databases">
        <title>30 novel species of actinomycetes from the DSMZ collection.</title>
        <authorList>
            <person name="Nouioui I."/>
        </authorList>
    </citation>
    <scope>NUCLEOTIDE SEQUENCE [LARGE SCALE GENOMIC DNA]</scope>
    <source>
        <strain evidence="4">DSM 45834</strain>
    </source>
</reference>
<organism evidence="3 4">
    <name type="scientific">Pseudonocardia charpentierae</name>
    <dbReference type="NCBI Taxonomy" id="3075545"/>
    <lineage>
        <taxon>Bacteria</taxon>
        <taxon>Bacillati</taxon>
        <taxon>Actinomycetota</taxon>
        <taxon>Actinomycetes</taxon>
        <taxon>Pseudonocardiales</taxon>
        <taxon>Pseudonocardiaceae</taxon>
        <taxon>Pseudonocardia</taxon>
    </lineage>
</organism>